<feature type="domain" description="J" evidence="2">
    <location>
        <begin position="1"/>
        <end position="67"/>
    </location>
</feature>
<dbReference type="InterPro" id="IPR036869">
    <property type="entry name" value="J_dom_sf"/>
</dbReference>
<evidence type="ECO:0000256" key="1">
    <source>
        <dbReference type="SAM" id="Phobius"/>
    </source>
</evidence>
<keyword evidence="1" id="KW-0472">Membrane</keyword>
<dbReference type="AlphaFoldDB" id="A0AAV0RWR8"/>
<sequence length="144" mass="16554">THIRSVRVQPEADLEEIKSAYLRLSKEYHPDTTSLPLKAASEKFMRLRTIYAALCDPETRRFYDWPLAQEPSSRQAEKMRLKLEDPRELDFTNYKSVPDMVDRLGGINLELSDQGMTALTFDALILIFALGSIVSVLVFKEPYN</sequence>
<evidence type="ECO:0000313" key="4">
    <source>
        <dbReference type="Proteomes" id="UP001154282"/>
    </source>
</evidence>
<dbReference type="PROSITE" id="PS50076">
    <property type="entry name" value="DNAJ_2"/>
    <property type="match status" value="1"/>
</dbReference>
<dbReference type="Proteomes" id="UP001154282">
    <property type="component" value="Unassembled WGS sequence"/>
</dbReference>
<evidence type="ECO:0000313" key="3">
    <source>
        <dbReference type="EMBL" id="CAI0624438.1"/>
    </source>
</evidence>
<dbReference type="EMBL" id="CAMGYJ010000011">
    <property type="protein sequence ID" value="CAI0624438.1"/>
    <property type="molecule type" value="Genomic_DNA"/>
</dbReference>
<dbReference type="InterPro" id="IPR018253">
    <property type="entry name" value="DnaJ_domain_CS"/>
</dbReference>
<dbReference type="PANTHER" id="PTHR45283">
    <property type="entry name" value="NAD(P)H-QUINONE OXIDOREDUCTASE SUBUNIT T, CHLOROPLASTIC"/>
    <property type="match status" value="1"/>
</dbReference>
<comment type="caution">
    <text evidence="3">The sequence shown here is derived from an EMBL/GenBank/DDBJ whole genome shotgun (WGS) entry which is preliminary data.</text>
</comment>
<dbReference type="CDD" id="cd06257">
    <property type="entry name" value="DnaJ"/>
    <property type="match status" value="1"/>
</dbReference>
<dbReference type="Pfam" id="PF00226">
    <property type="entry name" value="DnaJ"/>
    <property type="match status" value="1"/>
</dbReference>
<dbReference type="PRINTS" id="PR00625">
    <property type="entry name" value="JDOMAIN"/>
</dbReference>
<reference evidence="3" key="1">
    <citation type="submission" date="2022-08" db="EMBL/GenBank/DDBJ databases">
        <authorList>
            <person name="Gutierrez-Valencia J."/>
        </authorList>
    </citation>
    <scope>NUCLEOTIDE SEQUENCE</scope>
</reference>
<organism evidence="3 4">
    <name type="scientific">Linum tenue</name>
    <dbReference type="NCBI Taxonomy" id="586396"/>
    <lineage>
        <taxon>Eukaryota</taxon>
        <taxon>Viridiplantae</taxon>
        <taxon>Streptophyta</taxon>
        <taxon>Embryophyta</taxon>
        <taxon>Tracheophyta</taxon>
        <taxon>Spermatophyta</taxon>
        <taxon>Magnoliopsida</taxon>
        <taxon>eudicotyledons</taxon>
        <taxon>Gunneridae</taxon>
        <taxon>Pentapetalae</taxon>
        <taxon>rosids</taxon>
        <taxon>fabids</taxon>
        <taxon>Malpighiales</taxon>
        <taxon>Linaceae</taxon>
        <taxon>Linum</taxon>
    </lineage>
</organism>
<dbReference type="Gene3D" id="1.10.287.110">
    <property type="entry name" value="DnaJ domain"/>
    <property type="match status" value="1"/>
</dbReference>
<dbReference type="PANTHER" id="PTHR45283:SF1">
    <property type="entry name" value="NAD(P)H-QUINONE OXIDOREDUCTASE SUBUNIT T, CHLOROPLASTIC"/>
    <property type="match status" value="1"/>
</dbReference>
<feature type="transmembrane region" description="Helical" evidence="1">
    <location>
        <begin position="119"/>
        <end position="139"/>
    </location>
</feature>
<evidence type="ECO:0000259" key="2">
    <source>
        <dbReference type="PROSITE" id="PS50076"/>
    </source>
</evidence>
<protein>
    <recommendedName>
        <fullName evidence="2">J domain-containing protein</fullName>
    </recommendedName>
</protein>
<keyword evidence="4" id="KW-1185">Reference proteome</keyword>
<dbReference type="PROSITE" id="PS00636">
    <property type="entry name" value="DNAJ_1"/>
    <property type="match status" value="1"/>
</dbReference>
<keyword evidence="1" id="KW-0812">Transmembrane</keyword>
<dbReference type="SMART" id="SM00271">
    <property type="entry name" value="DnaJ"/>
    <property type="match status" value="1"/>
</dbReference>
<feature type="non-terminal residue" evidence="3">
    <location>
        <position position="1"/>
    </location>
</feature>
<name>A0AAV0RWR8_9ROSI</name>
<gene>
    <name evidence="3" type="ORF">LITE_LOCUS50369</name>
</gene>
<keyword evidence="1" id="KW-1133">Transmembrane helix</keyword>
<dbReference type="SUPFAM" id="SSF46565">
    <property type="entry name" value="Chaperone J-domain"/>
    <property type="match status" value="1"/>
</dbReference>
<accession>A0AAV0RWR8</accession>
<dbReference type="InterPro" id="IPR044618">
    <property type="entry name" value="NdhT-like"/>
</dbReference>
<dbReference type="InterPro" id="IPR001623">
    <property type="entry name" value="DnaJ_domain"/>
</dbReference>
<proteinExistence type="predicted"/>